<dbReference type="AlphaFoldDB" id="A0A2T7E8W2"/>
<name>A0A2T7E8W2_9POAL</name>
<reference evidence="1 2" key="1">
    <citation type="submission" date="2018-04" db="EMBL/GenBank/DDBJ databases">
        <title>WGS assembly of Panicum hallii var. hallii HAL2.</title>
        <authorList>
            <person name="Lovell J."/>
            <person name="Jenkins J."/>
            <person name="Lowry D."/>
            <person name="Mamidi S."/>
            <person name="Sreedasyam A."/>
            <person name="Weng X."/>
            <person name="Barry K."/>
            <person name="Bonette J."/>
            <person name="Campitelli B."/>
            <person name="Daum C."/>
            <person name="Gordon S."/>
            <person name="Gould B."/>
            <person name="Lipzen A."/>
            <person name="MacQueen A."/>
            <person name="Palacio-Mejia J."/>
            <person name="Plott C."/>
            <person name="Shakirov E."/>
            <person name="Shu S."/>
            <person name="Yoshinaga Y."/>
            <person name="Zane M."/>
            <person name="Rokhsar D."/>
            <person name="Grimwood J."/>
            <person name="Schmutz J."/>
            <person name="Juenger T."/>
        </authorList>
    </citation>
    <scope>NUCLEOTIDE SEQUENCE [LARGE SCALE GENOMIC DNA]</scope>
    <source>
        <strain evidence="2">cv. HAL2</strain>
    </source>
</reference>
<dbReference type="EMBL" id="CM009751">
    <property type="protein sequence ID" value="PUZ64269.1"/>
    <property type="molecule type" value="Genomic_DNA"/>
</dbReference>
<evidence type="ECO:0000313" key="1">
    <source>
        <dbReference type="EMBL" id="PUZ64269.1"/>
    </source>
</evidence>
<accession>A0A2T7E8W2</accession>
<dbReference type="Proteomes" id="UP000244336">
    <property type="component" value="Chromosome 3"/>
</dbReference>
<keyword evidence="2" id="KW-1185">Reference proteome</keyword>
<evidence type="ECO:0000313" key="2">
    <source>
        <dbReference type="Proteomes" id="UP000244336"/>
    </source>
</evidence>
<gene>
    <name evidence="1" type="ORF">GQ55_3G130500</name>
</gene>
<dbReference type="Gramene" id="PUZ64269">
    <property type="protein sequence ID" value="PUZ64269"/>
    <property type="gene ID" value="GQ55_3G130500"/>
</dbReference>
<sequence length="71" mass="8297">MPSLFQLEDCYRTHNLADIFFSQSFVLSLLEWMKLDHSNSFQCRVVPSFIVLFPTCNTSVYCTKERAKKIA</sequence>
<protein>
    <submittedName>
        <fullName evidence="1">Uncharacterized protein</fullName>
    </submittedName>
</protein>
<proteinExistence type="predicted"/>
<organism evidence="1 2">
    <name type="scientific">Panicum hallii var. hallii</name>
    <dbReference type="NCBI Taxonomy" id="1504633"/>
    <lineage>
        <taxon>Eukaryota</taxon>
        <taxon>Viridiplantae</taxon>
        <taxon>Streptophyta</taxon>
        <taxon>Embryophyta</taxon>
        <taxon>Tracheophyta</taxon>
        <taxon>Spermatophyta</taxon>
        <taxon>Magnoliopsida</taxon>
        <taxon>Liliopsida</taxon>
        <taxon>Poales</taxon>
        <taxon>Poaceae</taxon>
        <taxon>PACMAD clade</taxon>
        <taxon>Panicoideae</taxon>
        <taxon>Panicodae</taxon>
        <taxon>Paniceae</taxon>
        <taxon>Panicinae</taxon>
        <taxon>Panicum</taxon>
        <taxon>Panicum sect. Panicum</taxon>
    </lineage>
</organism>